<evidence type="ECO:0000313" key="2">
    <source>
        <dbReference type="Proteomes" id="UP000319383"/>
    </source>
</evidence>
<keyword evidence="2" id="KW-1185">Reference proteome</keyword>
<gene>
    <name evidence="1" type="ORF">Mal52_42220</name>
</gene>
<name>A0A517ZTB0_9PLAN</name>
<evidence type="ECO:0000313" key="1">
    <source>
        <dbReference type="EMBL" id="QDU45726.1"/>
    </source>
</evidence>
<dbReference type="KEGG" id="sdyn:Mal52_42220"/>
<dbReference type="Proteomes" id="UP000319383">
    <property type="component" value="Chromosome"/>
</dbReference>
<reference evidence="1 2" key="1">
    <citation type="submission" date="2019-02" db="EMBL/GenBank/DDBJ databases">
        <title>Deep-cultivation of Planctomycetes and their phenomic and genomic characterization uncovers novel biology.</title>
        <authorList>
            <person name="Wiegand S."/>
            <person name="Jogler M."/>
            <person name="Boedeker C."/>
            <person name="Pinto D."/>
            <person name="Vollmers J."/>
            <person name="Rivas-Marin E."/>
            <person name="Kohn T."/>
            <person name="Peeters S.H."/>
            <person name="Heuer A."/>
            <person name="Rast P."/>
            <person name="Oberbeckmann S."/>
            <person name="Bunk B."/>
            <person name="Jeske O."/>
            <person name="Meyerdierks A."/>
            <person name="Storesund J.E."/>
            <person name="Kallscheuer N."/>
            <person name="Luecker S."/>
            <person name="Lage O.M."/>
            <person name="Pohl T."/>
            <person name="Merkel B.J."/>
            <person name="Hornburger P."/>
            <person name="Mueller R.-W."/>
            <person name="Bruemmer F."/>
            <person name="Labrenz M."/>
            <person name="Spormann A.M."/>
            <person name="Op den Camp H."/>
            <person name="Overmann J."/>
            <person name="Amann R."/>
            <person name="Jetten M.S.M."/>
            <person name="Mascher T."/>
            <person name="Medema M.H."/>
            <person name="Devos D.P."/>
            <person name="Kaster A.-K."/>
            <person name="Ovreas L."/>
            <person name="Rohde M."/>
            <person name="Galperin M.Y."/>
            <person name="Jogler C."/>
        </authorList>
    </citation>
    <scope>NUCLEOTIDE SEQUENCE [LARGE SCALE GENOMIC DNA]</scope>
    <source>
        <strain evidence="1 2">Mal52</strain>
    </source>
</reference>
<dbReference type="AlphaFoldDB" id="A0A517ZTB0"/>
<accession>A0A517ZTB0</accession>
<protein>
    <submittedName>
        <fullName evidence="1">Uncharacterized protein</fullName>
    </submittedName>
</protein>
<organism evidence="1 2">
    <name type="scientific">Symmachiella dynata</name>
    <dbReference type="NCBI Taxonomy" id="2527995"/>
    <lineage>
        <taxon>Bacteria</taxon>
        <taxon>Pseudomonadati</taxon>
        <taxon>Planctomycetota</taxon>
        <taxon>Planctomycetia</taxon>
        <taxon>Planctomycetales</taxon>
        <taxon>Planctomycetaceae</taxon>
        <taxon>Symmachiella</taxon>
    </lineage>
</organism>
<sequence>MGYCDNSEPIRLLLGLSSVWFFANNEELTHFANPILKLRN</sequence>
<dbReference type="EMBL" id="CP036276">
    <property type="protein sequence ID" value="QDU45726.1"/>
    <property type="molecule type" value="Genomic_DNA"/>
</dbReference>
<proteinExistence type="predicted"/>